<dbReference type="Pfam" id="PF07543">
    <property type="entry name" value="PGA2"/>
    <property type="match status" value="1"/>
</dbReference>
<name>S3BZ05_OPHP1</name>
<dbReference type="STRING" id="1262450.S3BZ05"/>
<dbReference type="eggNOG" id="ENOG502S828">
    <property type="taxonomic scope" value="Eukaryota"/>
</dbReference>
<feature type="compositionally biased region" description="Acidic residues" evidence="1">
    <location>
        <begin position="154"/>
        <end position="169"/>
    </location>
</feature>
<keyword evidence="4" id="KW-1185">Reference proteome</keyword>
<keyword evidence="2" id="KW-0812">Transmembrane</keyword>
<feature type="region of interest" description="Disordered" evidence="1">
    <location>
        <begin position="96"/>
        <end position="116"/>
    </location>
</feature>
<proteinExistence type="predicted"/>
<dbReference type="PANTHER" id="PTHR28199:SF1">
    <property type="entry name" value="PROCESSING OF GAS1 AND ALP PROTEIN 2"/>
    <property type="match status" value="1"/>
</dbReference>
<dbReference type="VEuPathDB" id="FungiDB:F503_08273"/>
<dbReference type="InterPro" id="IPR011431">
    <property type="entry name" value="Trafficking_Pga2"/>
</dbReference>
<keyword evidence="2" id="KW-0472">Membrane</keyword>
<feature type="compositionally biased region" description="Acidic residues" evidence="1">
    <location>
        <begin position="106"/>
        <end position="116"/>
    </location>
</feature>
<evidence type="ECO:0000313" key="3">
    <source>
        <dbReference type="EMBL" id="EPE05742.1"/>
    </source>
</evidence>
<reference evidence="3 4" key="1">
    <citation type="journal article" date="2013" name="BMC Genomics">
        <title>The genome and transcriptome of the pine saprophyte Ophiostoma piceae, and a comparison with the bark beetle-associated pine pathogen Grosmannia clavigera.</title>
        <authorList>
            <person name="Haridas S."/>
            <person name="Wang Y."/>
            <person name="Lim L."/>
            <person name="Massoumi Alamouti S."/>
            <person name="Jackman S."/>
            <person name="Docking R."/>
            <person name="Robertson G."/>
            <person name="Birol I."/>
            <person name="Bohlmann J."/>
            <person name="Breuil C."/>
        </authorList>
    </citation>
    <scope>NUCLEOTIDE SEQUENCE [LARGE SCALE GENOMIC DNA]</scope>
    <source>
        <strain evidence="3 4">UAMH 11346</strain>
    </source>
</reference>
<dbReference type="EMBL" id="KE148155">
    <property type="protein sequence ID" value="EPE05742.1"/>
    <property type="molecule type" value="Genomic_DNA"/>
</dbReference>
<feature type="region of interest" description="Disordered" evidence="1">
    <location>
        <begin position="149"/>
        <end position="169"/>
    </location>
</feature>
<dbReference type="HOGENOM" id="CLU_121099_1_1_1"/>
<protein>
    <recommendedName>
        <fullName evidence="5">Trafficking pga2</fullName>
    </recommendedName>
</protein>
<dbReference type="PIRSF" id="PIRSF022909">
    <property type="entry name" value="UCP022909"/>
    <property type="match status" value="1"/>
</dbReference>
<evidence type="ECO:0000256" key="1">
    <source>
        <dbReference type="SAM" id="MobiDB-lite"/>
    </source>
</evidence>
<organism evidence="3 4">
    <name type="scientific">Ophiostoma piceae (strain UAMH 11346)</name>
    <name type="common">Sap stain fungus</name>
    <dbReference type="NCBI Taxonomy" id="1262450"/>
    <lineage>
        <taxon>Eukaryota</taxon>
        <taxon>Fungi</taxon>
        <taxon>Dikarya</taxon>
        <taxon>Ascomycota</taxon>
        <taxon>Pezizomycotina</taxon>
        <taxon>Sordariomycetes</taxon>
        <taxon>Sordariomycetidae</taxon>
        <taxon>Ophiostomatales</taxon>
        <taxon>Ophiostomataceae</taxon>
        <taxon>Ophiostoma</taxon>
    </lineage>
</organism>
<gene>
    <name evidence="3" type="ORF">F503_08273</name>
</gene>
<evidence type="ECO:0000313" key="4">
    <source>
        <dbReference type="Proteomes" id="UP000016923"/>
    </source>
</evidence>
<sequence length="169" mass="18394">MAVGLSDVVTMITSRFSTNVQTSFSNLSAQQWIRLIVVAGAYMLLRPYIIKLGGRVQMKQHEADEKEAEEEAAAIAAGLKPAMSANDLRGGASASKSLTAEIGIPDTDDDESDAEVEATVGAASGSDWGKVARKRQRRVLRKMLEAHEQKLADEQADEEDKEIQEFLVD</sequence>
<dbReference type="OrthoDB" id="4227028at2759"/>
<dbReference type="PANTHER" id="PTHR28199">
    <property type="entry name" value="PROCESSING OF GAS1 AND ALP PROTEIN 2"/>
    <property type="match status" value="1"/>
</dbReference>
<dbReference type="OMA" id="FFGQLYT"/>
<feature type="transmembrane region" description="Helical" evidence="2">
    <location>
        <begin position="32"/>
        <end position="49"/>
    </location>
</feature>
<dbReference type="Proteomes" id="UP000016923">
    <property type="component" value="Unassembled WGS sequence"/>
</dbReference>
<accession>S3BZ05</accession>
<dbReference type="GO" id="GO:0015031">
    <property type="term" value="P:protein transport"/>
    <property type="evidence" value="ECO:0007669"/>
    <property type="project" value="TreeGrafter"/>
</dbReference>
<keyword evidence="2" id="KW-1133">Transmembrane helix</keyword>
<evidence type="ECO:0008006" key="5">
    <source>
        <dbReference type="Google" id="ProtNLM"/>
    </source>
</evidence>
<evidence type="ECO:0000256" key="2">
    <source>
        <dbReference type="SAM" id="Phobius"/>
    </source>
</evidence>
<dbReference type="AlphaFoldDB" id="S3BZ05"/>